<dbReference type="GO" id="GO:0043565">
    <property type="term" value="F:sequence-specific DNA binding"/>
    <property type="evidence" value="ECO:0007669"/>
    <property type="project" value="TreeGrafter"/>
</dbReference>
<dbReference type="InterPro" id="IPR052638">
    <property type="entry name" value="PiggyBac_TE-derived"/>
</dbReference>
<evidence type="ECO:0000259" key="1">
    <source>
        <dbReference type="Pfam" id="PF13843"/>
    </source>
</evidence>
<dbReference type="PANTHER" id="PTHR47055">
    <property type="entry name" value="DDE_TNP_1_7 DOMAIN-CONTAINING PROTEIN"/>
    <property type="match status" value="1"/>
</dbReference>
<dbReference type="PANTHER" id="PTHR47055:SF3">
    <property type="entry name" value="PHORBOL-ESTER_DAG-TYPE DOMAIN-CONTAINING PROTEIN"/>
    <property type="match status" value="1"/>
</dbReference>
<dbReference type="AlphaFoldDB" id="A0A8K0FY45"/>
<gene>
    <name evidence="2" type="ORF">ILUMI_21244</name>
</gene>
<evidence type="ECO:0000313" key="3">
    <source>
        <dbReference type="Proteomes" id="UP000801492"/>
    </source>
</evidence>
<name>A0A8K0FY45_IGNLU</name>
<proteinExistence type="predicted"/>
<dbReference type="Proteomes" id="UP000801492">
    <property type="component" value="Unassembled WGS sequence"/>
</dbReference>
<keyword evidence="3" id="KW-1185">Reference proteome</keyword>
<protein>
    <recommendedName>
        <fullName evidence="1">PiggyBac transposable element-derived protein domain-containing protein</fullName>
    </recommendedName>
</protein>
<dbReference type="Pfam" id="PF13843">
    <property type="entry name" value="DDE_Tnp_1_7"/>
    <property type="match status" value="1"/>
</dbReference>
<dbReference type="InterPro" id="IPR029526">
    <property type="entry name" value="PGBD"/>
</dbReference>
<dbReference type="OrthoDB" id="6428043at2759"/>
<organism evidence="2 3">
    <name type="scientific">Ignelater luminosus</name>
    <name type="common">Cucubano</name>
    <name type="synonym">Pyrophorus luminosus</name>
    <dbReference type="NCBI Taxonomy" id="2038154"/>
    <lineage>
        <taxon>Eukaryota</taxon>
        <taxon>Metazoa</taxon>
        <taxon>Ecdysozoa</taxon>
        <taxon>Arthropoda</taxon>
        <taxon>Hexapoda</taxon>
        <taxon>Insecta</taxon>
        <taxon>Pterygota</taxon>
        <taxon>Neoptera</taxon>
        <taxon>Endopterygota</taxon>
        <taxon>Coleoptera</taxon>
        <taxon>Polyphaga</taxon>
        <taxon>Elateriformia</taxon>
        <taxon>Elateroidea</taxon>
        <taxon>Elateridae</taxon>
        <taxon>Agrypninae</taxon>
        <taxon>Pyrophorini</taxon>
        <taxon>Ignelater</taxon>
    </lineage>
</organism>
<feature type="domain" description="PiggyBac transposable element-derived protein" evidence="1">
    <location>
        <begin position="1"/>
        <end position="46"/>
    </location>
</feature>
<reference evidence="2" key="1">
    <citation type="submission" date="2019-08" db="EMBL/GenBank/DDBJ databases">
        <title>The genome of the North American firefly Photinus pyralis.</title>
        <authorList>
            <consortium name="Photinus pyralis genome working group"/>
            <person name="Fallon T.R."/>
            <person name="Sander Lower S.E."/>
            <person name="Weng J.-K."/>
        </authorList>
    </citation>
    <scope>NUCLEOTIDE SEQUENCE</scope>
    <source>
        <strain evidence="2">TRF0915ILg1</strain>
        <tissue evidence="2">Whole body</tissue>
    </source>
</reference>
<sequence length="130" mass="15660">MILCYRRHQCKQLIRGKSIRYGYNFWIGATSKGYVVWMEPYQGAKSVIEETYREYVHTASQIHREQNGKMDQATFRRRIAIAMLEESTPKLAYKRSRPSSLKNADRRYDRMDHFIHSQEKQTRCRVCYKK</sequence>
<evidence type="ECO:0000313" key="2">
    <source>
        <dbReference type="EMBL" id="KAF2884925.1"/>
    </source>
</evidence>
<comment type="caution">
    <text evidence="2">The sequence shown here is derived from an EMBL/GenBank/DDBJ whole genome shotgun (WGS) entry which is preliminary data.</text>
</comment>
<accession>A0A8K0FY45</accession>
<feature type="non-terminal residue" evidence="2">
    <location>
        <position position="1"/>
    </location>
</feature>
<dbReference type="EMBL" id="VTPC01090047">
    <property type="protein sequence ID" value="KAF2884925.1"/>
    <property type="molecule type" value="Genomic_DNA"/>
</dbReference>